<dbReference type="RefSeq" id="WP_346758078.1">
    <property type="nucleotide sequence ID" value="NZ_JAUJEB010000001.1"/>
</dbReference>
<dbReference type="InterPro" id="IPR011990">
    <property type="entry name" value="TPR-like_helical_dom_sf"/>
</dbReference>
<comment type="subcellular location">
    <subcellularLocation>
        <location evidence="1">Cell outer membrane</location>
    </subcellularLocation>
</comment>
<evidence type="ECO:0000259" key="6">
    <source>
        <dbReference type="Pfam" id="PF07980"/>
    </source>
</evidence>
<evidence type="ECO:0000313" key="8">
    <source>
        <dbReference type="EMBL" id="MDN5212761.1"/>
    </source>
</evidence>
<reference evidence="8" key="1">
    <citation type="submission" date="2023-06" db="EMBL/GenBank/DDBJ databases">
        <title>Genomic of Agaribacillus aureum.</title>
        <authorList>
            <person name="Wang G."/>
        </authorList>
    </citation>
    <scope>NUCLEOTIDE SEQUENCE</scope>
    <source>
        <strain evidence="8">BMA12</strain>
    </source>
</reference>
<sequence>MKNINKIILICSLIFGAIACDDDQLDEVPKDFFSPDNLYSNSSGFETATTALYEKVRRERRQAARFGTMTTGTDLYRGGLTHPANRALTTYGASLNSTFTPSKNWWDFSYEGIAWANLIIERAENPDVDWANESDKNLYLAEGRFFRAYYHNLLQGLFNDVPLVTEFSTEPKLDYTRTPRVQVLEQVRDDLIFAAANLPSDPANTQIGKLTRYAALHLLAEVYLALEDFTSAANAAQEVIDGPHQLMTERFGPEAADPKGNVFHDLFLEDNVAYQHGNLETIWTIRNVYQGIGGHSVSLGGEGWANGDWSRRLLVPFYQRVTGLLLADSLGGRGIGRIGPTEGYLNLYEDGDMRNDNINLRRDWYYNNPDALPAGKALGDLIELDPADPLYQQRVDIDLFPAITKFDFGAQGRGSSATYLPMDKDRAQYRLAETYLLLAEAQHRAGNNGAAASTINVIRARSNAAPIAAGDVTMDFILDERARELYGETYRRLVLSRTGKFFERTQALNPQVSTVVAERDKYLPIPQSVIDGNPDAEFPQNPGY</sequence>
<dbReference type="InterPro" id="IPR012944">
    <property type="entry name" value="SusD_RagB_dom"/>
</dbReference>
<keyword evidence="5" id="KW-0998">Cell outer membrane</keyword>
<dbReference type="Proteomes" id="UP001172083">
    <property type="component" value="Unassembled WGS sequence"/>
</dbReference>
<evidence type="ECO:0000256" key="5">
    <source>
        <dbReference type="ARBA" id="ARBA00023237"/>
    </source>
</evidence>
<gene>
    <name evidence="8" type="ORF">QQ020_11915</name>
</gene>
<dbReference type="Pfam" id="PF07980">
    <property type="entry name" value="SusD_RagB"/>
    <property type="match status" value="1"/>
</dbReference>
<keyword evidence="4" id="KW-0472">Membrane</keyword>
<evidence type="ECO:0000256" key="2">
    <source>
        <dbReference type="ARBA" id="ARBA00006275"/>
    </source>
</evidence>
<evidence type="ECO:0000313" key="9">
    <source>
        <dbReference type="Proteomes" id="UP001172083"/>
    </source>
</evidence>
<feature type="domain" description="SusD-like N-terminal" evidence="7">
    <location>
        <begin position="88"/>
        <end position="224"/>
    </location>
</feature>
<dbReference type="EMBL" id="JAUJEB010000001">
    <property type="protein sequence ID" value="MDN5212761.1"/>
    <property type="molecule type" value="Genomic_DNA"/>
</dbReference>
<dbReference type="PROSITE" id="PS51257">
    <property type="entry name" value="PROKAR_LIPOPROTEIN"/>
    <property type="match status" value="1"/>
</dbReference>
<evidence type="ECO:0000256" key="1">
    <source>
        <dbReference type="ARBA" id="ARBA00004442"/>
    </source>
</evidence>
<protein>
    <submittedName>
        <fullName evidence="8">RagB/SusD family nutrient uptake outer membrane protein</fullName>
    </submittedName>
</protein>
<comment type="caution">
    <text evidence="8">The sequence shown here is derived from an EMBL/GenBank/DDBJ whole genome shotgun (WGS) entry which is preliminary data.</text>
</comment>
<proteinExistence type="inferred from homology"/>
<dbReference type="Pfam" id="PF14322">
    <property type="entry name" value="SusD-like_3"/>
    <property type="match status" value="1"/>
</dbReference>
<organism evidence="8 9">
    <name type="scientific">Agaribacillus aureus</name>
    <dbReference type="NCBI Taxonomy" id="3051825"/>
    <lineage>
        <taxon>Bacteria</taxon>
        <taxon>Pseudomonadati</taxon>
        <taxon>Bacteroidota</taxon>
        <taxon>Cytophagia</taxon>
        <taxon>Cytophagales</taxon>
        <taxon>Splendidivirgaceae</taxon>
        <taxon>Agaribacillus</taxon>
    </lineage>
</organism>
<comment type="similarity">
    <text evidence="2">Belongs to the SusD family.</text>
</comment>
<name>A0ABT8L698_9BACT</name>
<evidence type="ECO:0000259" key="7">
    <source>
        <dbReference type="Pfam" id="PF14322"/>
    </source>
</evidence>
<evidence type="ECO:0000256" key="4">
    <source>
        <dbReference type="ARBA" id="ARBA00023136"/>
    </source>
</evidence>
<keyword evidence="3" id="KW-0732">Signal</keyword>
<keyword evidence="9" id="KW-1185">Reference proteome</keyword>
<dbReference type="SUPFAM" id="SSF48452">
    <property type="entry name" value="TPR-like"/>
    <property type="match status" value="1"/>
</dbReference>
<accession>A0ABT8L698</accession>
<evidence type="ECO:0000256" key="3">
    <source>
        <dbReference type="ARBA" id="ARBA00022729"/>
    </source>
</evidence>
<dbReference type="Gene3D" id="1.25.40.390">
    <property type="match status" value="1"/>
</dbReference>
<dbReference type="InterPro" id="IPR033985">
    <property type="entry name" value="SusD-like_N"/>
</dbReference>
<feature type="domain" description="RagB/SusD" evidence="6">
    <location>
        <begin position="424"/>
        <end position="544"/>
    </location>
</feature>